<gene>
    <name evidence="5" type="ORF">NIES37_43710</name>
</gene>
<dbReference type="SUPFAM" id="SSF51126">
    <property type="entry name" value="Pectin lyase-like"/>
    <property type="match status" value="3"/>
</dbReference>
<evidence type="ECO:0000256" key="1">
    <source>
        <dbReference type="ARBA" id="ARBA00022670"/>
    </source>
</evidence>
<dbReference type="Gene3D" id="2.160.20.10">
    <property type="entry name" value="Single-stranded right-handed beta-helix, Pectin lyase-like"/>
    <property type="match status" value="3"/>
</dbReference>
<dbReference type="SUPFAM" id="SSF49785">
    <property type="entry name" value="Galactose-binding domain-like"/>
    <property type="match status" value="1"/>
</dbReference>
<accession>A0A1Z4N3W7</accession>
<protein>
    <submittedName>
        <fullName evidence="5">Filamentous hemagglutinin outer membrane protein</fullName>
    </submittedName>
</protein>
<dbReference type="Proteomes" id="UP000218785">
    <property type="component" value="Chromosome"/>
</dbReference>
<dbReference type="Pfam" id="PF05860">
    <property type="entry name" value="TPS"/>
    <property type="match status" value="1"/>
</dbReference>
<dbReference type="EMBL" id="AP018248">
    <property type="protein sequence ID" value="BAZ00381.1"/>
    <property type="molecule type" value="Genomic_DNA"/>
</dbReference>
<reference evidence="5 6" key="1">
    <citation type="submission" date="2017-06" db="EMBL/GenBank/DDBJ databases">
        <title>Genome sequencing of cyanobaciteial culture collection at National Institute for Environmental Studies (NIES).</title>
        <authorList>
            <person name="Hirose Y."/>
            <person name="Shimura Y."/>
            <person name="Fujisawa T."/>
            <person name="Nakamura Y."/>
            <person name="Kawachi M."/>
        </authorList>
    </citation>
    <scope>NUCLEOTIDE SEQUENCE [LARGE SCALE GENOMIC DNA]</scope>
    <source>
        <strain evidence="5 6">NIES-37</strain>
    </source>
</reference>
<dbReference type="GO" id="GO:0006508">
    <property type="term" value="P:proteolysis"/>
    <property type="evidence" value="ECO:0007669"/>
    <property type="project" value="UniProtKB-KW"/>
</dbReference>
<feature type="compositionally biased region" description="Polar residues" evidence="3">
    <location>
        <begin position="651"/>
        <end position="664"/>
    </location>
</feature>
<dbReference type="InterPro" id="IPR012334">
    <property type="entry name" value="Pectin_lyas_fold"/>
</dbReference>
<name>A0A1Z4N3W7_9CYAN</name>
<dbReference type="PROSITE" id="PS51829">
    <property type="entry name" value="P_HOMO_B"/>
    <property type="match status" value="1"/>
</dbReference>
<evidence type="ECO:0000256" key="2">
    <source>
        <dbReference type="ARBA" id="ARBA00022801"/>
    </source>
</evidence>
<evidence type="ECO:0000256" key="3">
    <source>
        <dbReference type="SAM" id="MobiDB-lite"/>
    </source>
</evidence>
<dbReference type="GO" id="GO:0004252">
    <property type="term" value="F:serine-type endopeptidase activity"/>
    <property type="evidence" value="ECO:0007669"/>
    <property type="project" value="InterPro"/>
</dbReference>
<dbReference type="InterPro" id="IPR011050">
    <property type="entry name" value="Pectin_lyase_fold/virulence"/>
</dbReference>
<feature type="region of interest" description="Disordered" evidence="3">
    <location>
        <begin position="651"/>
        <end position="670"/>
    </location>
</feature>
<dbReference type="KEGG" id="ttq:NIES37_43710"/>
<evidence type="ECO:0000259" key="4">
    <source>
        <dbReference type="PROSITE" id="PS51829"/>
    </source>
</evidence>
<keyword evidence="1" id="KW-0645">Protease</keyword>
<dbReference type="InterPro" id="IPR008638">
    <property type="entry name" value="FhaB/CdiA-like_TPS"/>
</dbReference>
<feature type="domain" description="P/Homo B" evidence="4">
    <location>
        <begin position="340"/>
        <end position="497"/>
    </location>
</feature>
<dbReference type="InterPro" id="IPR002884">
    <property type="entry name" value="P_dom"/>
</dbReference>
<dbReference type="InterPro" id="IPR008979">
    <property type="entry name" value="Galactose-bd-like_sf"/>
</dbReference>
<evidence type="ECO:0000313" key="5">
    <source>
        <dbReference type="EMBL" id="BAZ00381.1"/>
    </source>
</evidence>
<dbReference type="SMART" id="SM00912">
    <property type="entry name" value="Haemagg_act"/>
    <property type="match status" value="1"/>
</dbReference>
<keyword evidence="2" id="KW-0378">Hydrolase</keyword>
<organism evidence="5 6">
    <name type="scientific">Tolypothrix tenuis PCC 7101</name>
    <dbReference type="NCBI Taxonomy" id="231146"/>
    <lineage>
        <taxon>Bacteria</taxon>
        <taxon>Bacillati</taxon>
        <taxon>Cyanobacteriota</taxon>
        <taxon>Cyanophyceae</taxon>
        <taxon>Nostocales</taxon>
        <taxon>Tolypothrichaceae</taxon>
        <taxon>Tolypothrix</taxon>
    </lineage>
</organism>
<dbReference type="NCBIfam" id="TIGR01901">
    <property type="entry name" value="adhes_NPXG"/>
    <property type="match status" value="1"/>
</dbReference>
<evidence type="ECO:0000313" key="6">
    <source>
        <dbReference type="Proteomes" id="UP000218785"/>
    </source>
</evidence>
<keyword evidence="6" id="KW-1185">Reference proteome</keyword>
<proteinExistence type="predicted"/>
<sequence>MRFLENIRFLMVSTLTYLTLAHFSLAKAQIIPDNTLGTETSVVNLDTIKGIPSERIDGGAIRGANLFHSFSEFNIDSGRGAYFTNPSGIENILTRVTGKNASQILGTLGVLGNANLFLMNPNGIIFGKDAVLDIRGSFTATTADGIKLGENGLFSATNPQSSNLLTVKPGALFSNALSNQQGTINNQGNLKVDAGNSINLLAANVINTGTLTAPEGIVQLTGTENLITRGNIATATLFLNTKNLTIGENNNATVDKNTLEGLSGNTNLILQATNDITVDSLTNSTLNLADGSGKIAFIADADRNGIGNFQMDTADTIKTNGRDISISGASLNLGNIDTSLIKGRDIFAVAIDAGGDIPANGTEQTNALFTFTVSDSQTIEDLDVQFSASHIRNSVLDVYLTSPSATTLELFYLGIGNNARNFQDTLLDDSADKNINNASPPFQGRFKPIGVGGLASFNGENTAGIWKLIIMDYPLRADSSGILHKAGETAPWGTADGTKLMFRTYISGNSGAITLNATNGSLNVGNINAGNATTAGEVNLSATKNISLNGSLAAVNKIKILADVDANGIGDFQMNPANTIRTNGRNTEIAGVNLTVGNINTSSQQGGGNITLTATGGNISTQDLNSYSGSLSEKAGSGGAIALTTTKGNISTGNMNSSSRSESGNAGDGGAIALTTTQGNISTGSLDSYSFSFSGNAGDGGAIALTTTQGNISTGVLHSYSFSFSGNAGDGGAIALTTTQGNISTQGLNSTSLSISASGNASSGGAIALTTTQGNISTGYVYAFSDSGSGNAGNGGVIALTTTQGNISTQDLNSFSISGSGNAGDGGAIALTTTQGNITTKELYSYSRSDSESGNAGSGGAIALTTTQGNISTGEIDSFSLSHSGNAGNGGAIALTTTQGNISIGELLSLSSSASGNAGNGGIITLSARDGNIIPSLDDNFNTRTLSSFSISNKTGNSGEGGNVTLEAKNLITNLDILTLSSADKSGDVKVNGFGDLSLINTNIITSKQVTINVPFVGGITLDVGGVGQSGNVNIISTGNLTFKDSRIESDTKGDNPAGNVNITSPGTVTFNNSKIVSNTSNIGRAGNIQINANNLTLTDSSPISASTTAEGKAGDITLNSPTVTLANGGKIFATTTGKGNGGTITVNAPNLVNLGIGVQDFAPILSVETSGAGKAGNIIVNTPSLTVSDTARITATATNTATNTEGGGSITLNASKLDLAGIVGIFAETQGQAPAGTLKLNPYANQANLDITLFPNSNISASTSGSGKGGDLILTAPENINIAGKGKLAVESTSIGDAGNIQITTQNLNINDGVKISASTMNGQGGNININANTLTANNGGQFLTTTSGTAKAGNINVKVRDNITLDGTNTGLFANTEKTATGDSGNITIDPEIFTIKNGAGIGVNSNGSGKGGNISLTAGTLTLDNQAFINAATASNTGGEITLDIKDFLFLRHNSNITASAGTDKAGGNGGNITINSPFIIAVNQENSDITANAYSGKGGNINIFTQGLFGIGFQAQDTQQSAITASSELGINGNVTINTPEVDPSKGLVQLPTNVADASGKIDNSCNSGSKYSRSSFTITGRGGLPSNPYESQQADSVIKTWVTVDDGQNINNHSNLNQVNNQPSEAIVEAQGLIRNENGELLLVSEVPKVIPHSPTLTSVTCSRK</sequence>